<protein>
    <recommendedName>
        <fullName evidence="3">Lipoprotein</fullName>
    </recommendedName>
</protein>
<sequence>MKKIIFMFMLAVAFTFTSCNKETTTPIQYSVEVAANGEGTFVMSYPTGNLNLKGAASLCATSAIENTLAVNAPNYQAVLANPNDFSDETVEFANQVNSAFHVDTLEGTWHVDVVGYAKWNNIYLVIDEHWPADTTAIAAEPCDSMVNDSLTALE</sequence>
<evidence type="ECO:0008006" key="3">
    <source>
        <dbReference type="Google" id="ProtNLM"/>
    </source>
</evidence>
<dbReference type="PROSITE" id="PS51257">
    <property type="entry name" value="PROKAR_LIPOPROTEIN"/>
    <property type="match status" value="1"/>
</dbReference>
<evidence type="ECO:0000313" key="2">
    <source>
        <dbReference type="Proteomes" id="UP001358193"/>
    </source>
</evidence>
<keyword evidence="2" id="KW-1185">Reference proteome</keyword>
<organism evidence="1 2">
    <name type="scientific">phage Lak_Megaphage_Sonny</name>
    <dbReference type="NCBI Taxonomy" id="3109229"/>
    <lineage>
        <taxon>Viruses</taxon>
        <taxon>Duplodnaviria</taxon>
        <taxon>Heunggongvirae</taxon>
        <taxon>Uroviricota</taxon>
        <taxon>Caudoviricetes</taxon>
        <taxon>Caudoviricetes code 15 clade</taxon>
    </lineage>
</organism>
<dbReference type="EMBL" id="OR769223">
    <property type="protein sequence ID" value="WQJ53890.1"/>
    <property type="molecule type" value="Genomic_DNA"/>
</dbReference>
<name>A0ABZ0Z6P1_9CAUD</name>
<dbReference type="Proteomes" id="UP001358193">
    <property type="component" value="Segment"/>
</dbReference>
<evidence type="ECO:0000313" key="1">
    <source>
        <dbReference type="EMBL" id="WQJ53890.1"/>
    </source>
</evidence>
<proteinExistence type="predicted"/>
<reference evidence="1 2" key="1">
    <citation type="submission" date="2023-11" db="EMBL/GenBank/DDBJ databases">
        <authorList>
            <person name="Cook R."/>
            <person name="Crisci M."/>
            <person name="Pye H."/>
            <person name="Adriaenssens E."/>
            <person name="Santini J."/>
        </authorList>
    </citation>
    <scope>NUCLEOTIDE SEQUENCE [LARGE SCALE GENOMIC DNA]</scope>
    <source>
        <strain evidence="1">Lak_Megaphage_Sonny</strain>
    </source>
</reference>
<accession>A0ABZ0Z6P1</accession>